<accession>B0DHU2</accession>
<dbReference type="EMBL" id="DS547111">
    <property type="protein sequence ID" value="EDR05892.1"/>
    <property type="molecule type" value="Genomic_DNA"/>
</dbReference>
<dbReference type="KEGG" id="lbc:LACBIDRAFT_302516"/>
<dbReference type="RefSeq" id="XP_001883568.1">
    <property type="nucleotide sequence ID" value="XM_001883533.1"/>
</dbReference>
<dbReference type="InterPro" id="IPR006073">
    <property type="entry name" value="GTP-bd"/>
</dbReference>
<dbReference type="InterPro" id="IPR027417">
    <property type="entry name" value="P-loop_NTPase"/>
</dbReference>
<dbReference type="PANTHER" id="PTHR10903">
    <property type="entry name" value="GTPASE, IMAP FAMILY MEMBER-RELATED"/>
    <property type="match status" value="1"/>
</dbReference>
<dbReference type="Gene3D" id="3.40.50.300">
    <property type="entry name" value="P-loop containing nucleotide triphosphate hydrolases"/>
    <property type="match status" value="2"/>
</dbReference>
<reference evidence="2 3" key="1">
    <citation type="journal article" date="2008" name="Nature">
        <title>The genome of Laccaria bicolor provides insights into mycorrhizal symbiosis.</title>
        <authorList>
            <person name="Martin F."/>
            <person name="Aerts A."/>
            <person name="Ahren D."/>
            <person name="Brun A."/>
            <person name="Danchin E.G.J."/>
            <person name="Duchaussoy F."/>
            <person name="Gibon J."/>
            <person name="Kohler A."/>
            <person name="Lindquist E."/>
            <person name="Pereda V."/>
            <person name="Salamov A."/>
            <person name="Shapiro H.J."/>
            <person name="Wuyts J."/>
            <person name="Blaudez D."/>
            <person name="Buee M."/>
            <person name="Brokstein P."/>
            <person name="Canbaeck B."/>
            <person name="Cohen D."/>
            <person name="Courty P.E."/>
            <person name="Coutinho P.M."/>
            <person name="Delaruelle C."/>
            <person name="Detter J.C."/>
            <person name="Deveau A."/>
            <person name="DiFazio S."/>
            <person name="Duplessis S."/>
            <person name="Fraissinet-Tachet L."/>
            <person name="Lucic E."/>
            <person name="Frey-Klett P."/>
            <person name="Fourrey C."/>
            <person name="Feussner I."/>
            <person name="Gay G."/>
            <person name="Grimwood J."/>
            <person name="Hoegger P.J."/>
            <person name="Jain P."/>
            <person name="Kilaru S."/>
            <person name="Labbe J."/>
            <person name="Lin Y.C."/>
            <person name="Legue V."/>
            <person name="Le Tacon F."/>
            <person name="Marmeisse R."/>
            <person name="Melayah D."/>
            <person name="Montanini B."/>
            <person name="Muratet M."/>
            <person name="Nehls U."/>
            <person name="Niculita-Hirzel H."/>
            <person name="Oudot-Le Secq M.P."/>
            <person name="Peter M."/>
            <person name="Quesneville H."/>
            <person name="Rajashekar B."/>
            <person name="Reich M."/>
            <person name="Rouhier N."/>
            <person name="Schmutz J."/>
            <person name="Yin T."/>
            <person name="Chalot M."/>
            <person name="Henrissat B."/>
            <person name="Kuees U."/>
            <person name="Lucas S."/>
            <person name="Van de Peer Y."/>
            <person name="Podila G.K."/>
            <person name="Polle A."/>
            <person name="Pukkila P.J."/>
            <person name="Richardson P.M."/>
            <person name="Rouze P."/>
            <person name="Sanders I.R."/>
            <person name="Stajich J.E."/>
            <person name="Tunlid A."/>
            <person name="Tuskan G."/>
            <person name="Grigoriev I.V."/>
        </authorList>
    </citation>
    <scope>NUCLEOTIDE SEQUENCE [LARGE SCALE GENOMIC DNA]</scope>
    <source>
        <strain evidence="3">S238N-H82 / ATCC MYA-4686</strain>
    </source>
</reference>
<protein>
    <submittedName>
        <fullName evidence="2">Predicted protein</fullName>
    </submittedName>
</protein>
<dbReference type="PANTHER" id="PTHR10903:SF184">
    <property type="entry name" value="GTP-BINDING PROTEIN A"/>
    <property type="match status" value="1"/>
</dbReference>
<evidence type="ECO:0000313" key="3">
    <source>
        <dbReference type="Proteomes" id="UP000001194"/>
    </source>
</evidence>
<dbReference type="Proteomes" id="UP000001194">
    <property type="component" value="Unassembled WGS sequence"/>
</dbReference>
<dbReference type="CDD" id="cd00882">
    <property type="entry name" value="Ras_like_GTPase"/>
    <property type="match status" value="1"/>
</dbReference>
<dbReference type="AlphaFoldDB" id="B0DHU2"/>
<proteinExistence type="predicted"/>
<evidence type="ECO:0000259" key="1">
    <source>
        <dbReference type="Pfam" id="PF01926"/>
    </source>
</evidence>
<dbReference type="OrthoDB" id="8954335at2759"/>
<sequence length="474" mass="52592">MGPSGVGKSTFINYLAGEDIVRVGHDMQSCTTQLQPIVVSPPHSILFRDRRVVLVDTPGFDDTFAAESEVLNRIASWLAHLADTKLGGLIYLHDISLPRMKGTALRNLEVFKKLCGDRALRSVVLGTTKWTELPVASTSVEDVGEQRLKELCGKYWLEMIERGSIVRKFEDTQQSAWDMVDSVLAYDVIIPVIGVTGVGKSLFVNTLAGKPEVVVGDDLQSCTDKVQPVTINPSLVNSRKASYHGRRLIVVDTPGFDSTFGDDATTLRGIVENLATRYGPDIKIGGIIHLHDVNLRPHHDFSKYLDKICELFTEPKTLILGTTKWGADDARRAERECKLDSLINHFWGKLIKDGATVRKFTGSQDSAWEMVEAILDDGKSTLCRTEVLQIQEELVHAKKLVADTEAGQQLRYCLDKLLRTPKSKQLSTDSLSIEMLNPAQIAGIRAQIKALHIPFSYRVLRFFGVLAPKNKLLG</sequence>
<feature type="domain" description="G" evidence="1">
    <location>
        <begin position="192"/>
        <end position="304"/>
    </location>
</feature>
<dbReference type="SUPFAM" id="SSF52540">
    <property type="entry name" value="P-loop containing nucleoside triphosphate hydrolases"/>
    <property type="match status" value="2"/>
</dbReference>
<dbReference type="Pfam" id="PF01926">
    <property type="entry name" value="MMR_HSR1"/>
    <property type="match status" value="2"/>
</dbReference>
<dbReference type="GeneID" id="6079193"/>
<dbReference type="InterPro" id="IPR045058">
    <property type="entry name" value="GIMA/IAN/Toc"/>
</dbReference>
<name>B0DHU2_LACBS</name>
<keyword evidence="3" id="KW-1185">Reference proteome</keyword>
<evidence type="ECO:0000313" key="2">
    <source>
        <dbReference type="EMBL" id="EDR05892.1"/>
    </source>
</evidence>
<organism evidence="3">
    <name type="scientific">Laccaria bicolor (strain S238N-H82 / ATCC MYA-4686)</name>
    <name type="common">Bicoloured deceiver</name>
    <name type="synonym">Laccaria laccata var. bicolor</name>
    <dbReference type="NCBI Taxonomy" id="486041"/>
    <lineage>
        <taxon>Eukaryota</taxon>
        <taxon>Fungi</taxon>
        <taxon>Dikarya</taxon>
        <taxon>Basidiomycota</taxon>
        <taxon>Agaricomycotina</taxon>
        <taxon>Agaricomycetes</taxon>
        <taxon>Agaricomycetidae</taxon>
        <taxon>Agaricales</taxon>
        <taxon>Agaricineae</taxon>
        <taxon>Hydnangiaceae</taxon>
        <taxon>Laccaria</taxon>
    </lineage>
</organism>
<feature type="domain" description="G" evidence="1">
    <location>
        <begin position="1"/>
        <end position="80"/>
    </location>
</feature>
<gene>
    <name evidence="2" type="ORF">LACBIDRAFT_302516</name>
</gene>
<dbReference type="HOGENOM" id="CLU_018003_8_1_1"/>
<dbReference type="GO" id="GO:0005525">
    <property type="term" value="F:GTP binding"/>
    <property type="evidence" value="ECO:0007669"/>
    <property type="project" value="InterPro"/>
</dbReference>
<dbReference type="InParanoid" id="B0DHU2"/>